<dbReference type="Gene3D" id="3.55.50.30">
    <property type="match status" value="1"/>
</dbReference>
<proteinExistence type="predicted"/>
<evidence type="ECO:0000256" key="1">
    <source>
        <dbReference type="SAM" id="Phobius"/>
    </source>
</evidence>
<feature type="domain" description="Protein FecR C-terminal" evidence="3">
    <location>
        <begin position="258"/>
        <end position="318"/>
    </location>
</feature>
<dbReference type="Proteomes" id="UP000198850">
    <property type="component" value="Unassembled WGS sequence"/>
</dbReference>
<dbReference type="InterPro" id="IPR032508">
    <property type="entry name" value="FecR_C"/>
</dbReference>
<feature type="transmembrane region" description="Helical" evidence="1">
    <location>
        <begin position="93"/>
        <end position="112"/>
    </location>
</feature>
<dbReference type="PANTHER" id="PTHR30273">
    <property type="entry name" value="PERIPLASMIC SIGNAL SENSOR AND SIGMA FACTOR ACTIVATOR FECR-RELATED"/>
    <property type="match status" value="1"/>
</dbReference>
<accession>A0A1H4H4T8</accession>
<dbReference type="AlphaFoldDB" id="A0A1H4H4T8"/>
<evidence type="ECO:0000313" key="4">
    <source>
        <dbReference type="EMBL" id="SEB16641.1"/>
    </source>
</evidence>
<dbReference type="RefSeq" id="WP_175470650.1">
    <property type="nucleotide sequence ID" value="NZ_FNRA01000013.1"/>
</dbReference>
<dbReference type="STRING" id="425514.SAMN05443550_11376"/>
<keyword evidence="1" id="KW-0812">Transmembrane</keyword>
<sequence length="329" mass="37635">MEEFDTNEEFIYSLIIDELDEQISPEKKRLLDNWRTLNPANEDTYHEFVRIQQNIDKLYEMQAYTPEESWDILDKKIDQLGFHKPFISKNLRTWLSVAASILLIFSIGYYFIDHTKYIVVSNAPNAALKTVFLPDGTQLDLNAGASVRYIGRDFNTDRMLELLDGEVFVRVKHDDRYPFVVDLDKLQARDIGTSFNIIKDQRNITLTVEEGKVALKKIADNQSILLTGGTTGRYSSLTGELIVQKNQDVNYKAWADKDFVFVETPLKEVTRQLSKAYHTPISVNGNDLKRKKLTAHLHYQTPDSALNVIAATLQCKLTNSKSGYILSGN</sequence>
<evidence type="ECO:0000259" key="3">
    <source>
        <dbReference type="Pfam" id="PF16344"/>
    </source>
</evidence>
<protein>
    <submittedName>
        <fullName evidence="4">FecR family protein</fullName>
    </submittedName>
</protein>
<dbReference type="GO" id="GO:0016989">
    <property type="term" value="F:sigma factor antagonist activity"/>
    <property type="evidence" value="ECO:0007669"/>
    <property type="project" value="TreeGrafter"/>
</dbReference>
<keyword evidence="1" id="KW-1133">Transmembrane helix</keyword>
<dbReference type="Pfam" id="PF16344">
    <property type="entry name" value="FecR_C"/>
    <property type="match status" value="1"/>
</dbReference>
<dbReference type="InterPro" id="IPR012373">
    <property type="entry name" value="Ferrdict_sens_TM"/>
</dbReference>
<gene>
    <name evidence="4" type="ORF">SAMN05443550_11376</name>
</gene>
<dbReference type="PIRSF" id="PIRSF018266">
    <property type="entry name" value="FecR"/>
    <property type="match status" value="1"/>
</dbReference>
<dbReference type="Gene3D" id="2.60.120.1440">
    <property type="match status" value="1"/>
</dbReference>
<dbReference type="Pfam" id="PF04773">
    <property type="entry name" value="FecR"/>
    <property type="match status" value="1"/>
</dbReference>
<dbReference type="EMBL" id="FNRA01000013">
    <property type="protein sequence ID" value="SEB16641.1"/>
    <property type="molecule type" value="Genomic_DNA"/>
</dbReference>
<dbReference type="PANTHER" id="PTHR30273:SF2">
    <property type="entry name" value="PROTEIN FECR"/>
    <property type="match status" value="1"/>
</dbReference>
<dbReference type="InterPro" id="IPR006860">
    <property type="entry name" value="FecR"/>
</dbReference>
<reference evidence="4 5" key="1">
    <citation type="submission" date="2016-10" db="EMBL/GenBank/DDBJ databases">
        <authorList>
            <person name="de Groot N.N."/>
        </authorList>
    </citation>
    <scope>NUCLEOTIDE SEQUENCE [LARGE SCALE GENOMIC DNA]</scope>
    <source>
        <strain evidence="4 5">DSM 19033</strain>
    </source>
</reference>
<keyword evidence="5" id="KW-1185">Reference proteome</keyword>
<evidence type="ECO:0000313" key="5">
    <source>
        <dbReference type="Proteomes" id="UP000198850"/>
    </source>
</evidence>
<name>A0A1H4H4T8_9SPHI</name>
<organism evidence="4 5">
    <name type="scientific">Pedobacter hartonius</name>
    <dbReference type="NCBI Taxonomy" id="425514"/>
    <lineage>
        <taxon>Bacteria</taxon>
        <taxon>Pseudomonadati</taxon>
        <taxon>Bacteroidota</taxon>
        <taxon>Sphingobacteriia</taxon>
        <taxon>Sphingobacteriales</taxon>
        <taxon>Sphingobacteriaceae</taxon>
        <taxon>Pedobacter</taxon>
    </lineage>
</organism>
<feature type="domain" description="FecR protein" evidence="2">
    <location>
        <begin position="129"/>
        <end position="213"/>
    </location>
</feature>
<keyword evidence="1" id="KW-0472">Membrane</keyword>
<evidence type="ECO:0000259" key="2">
    <source>
        <dbReference type="Pfam" id="PF04773"/>
    </source>
</evidence>